<keyword evidence="1 7" id="KW-0489">Methyltransferase</keyword>
<dbReference type="PANTHER" id="PTHR43712">
    <property type="entry name" value="PUTATIVE (AFU_ORTHOLOGUE AFUA_4G14580)-RELATED"/>
    <property type="match status" value="1"/>
</dbReference>
<proteinExistence type="predicted"/>
<gene>
    <name evidence="7" type="ORF">A6770_07255</name>
</gene>
<dbReference type="Proteomes" id="UP000252107">
    <property type="component" value="Unassembled WGS sequence"/>
</dbReference>
<dbReference type="SUPFAM" id="SSF46785">
    <property type="entry name" value="Winged helix' DNA-binding domain"/>
    <property type="match status" value="1"/>
</dbReference>
<dbReference type="CDD" id="cd02440">
    <property type="entry name" value="AdoMet_MTases"/>
    <property type="match status" value="1"/>
</dbReference>
<dbReference type="Pfam" id="PF08100">
    <property type="entry name" value="Dimerisation"/>
    <property type="match status" value="1"/>
</dbReference>
<keyword evidence="8" id="KW-1185">Reference proteome</keyword>
<evidence type="ECO:0000256" key="1">
    <source>
        <dbReference type="ARBA" id="ARBA00022603"/>
    </source>
</evidence>
<protein>
    <submittedName>
        <fullName evidence="7">Methyltransferase</fullName>
    </submittedName>
</protein>
<keyword evidence="3" id="KW-0949">S-adenosyl-L-methionine</keyword>
<feature type="active site" description="Proton acceptor" evidence="4">
    <location>
        <position position="253"/>
    </location>
</feature>
<reference evidence="7" key="1">
    <citation type="submission" date="2016-04" db="EMBL/GenBank/DDBJ databases">
        <authorList>
            <person name="Tabuchi Yagui T.R."/>
        </authorList>
    </citation>
    <scope>NUCLEOTIDE SEQUENCE [LARGE SCALE GENOMIC DNA]</scope>
    <source>
        <strain evidence="7">NIES-26</strain>
    </source>
</reference>
<evidence type="ECO:0000259" key="6">
    <source>
        <dbReference type="Pfam" id="PF08100"/>
    </source>
</evidence>
<sequence>MNQHTCVDIQKPRTDEKLLWDIISGNIGFGTFLVAYDLKLFPLLAEKPQTLTEVCEMLKIHERPAKALLAMSVSLGLLQVQDDYYSLTSFAEDYLLEGSSTYLGDFLDLTVATASVYSFENIKKAILSNSSQIYSGEKLFQTHEKQADLARAFTNAIHSRNLGPAQAWPEVLDLSAHRLLLDIGGGSGVHAINATLKWSNLQAVIVDLDPICEVAQEFVIRHGLQSRIKIQVSDMWSQPFPTADIHFYSDIYHDWPLEKGRFLTQKSFDSLERGGRIIIHEMLYDDQKLNSSAVAAYDIAMLLWTEGQQYSARELSTMLMDAGFTNIEVKPTFGYWSIVTGCKP</sequence>
<name>A0A367S3J0_9NOSO</name>
<dbReference type="PIRSF" id="PIRSF005739">
    <property type="entry name" value="O-mtase"/>
    <property type="match status" value="1"/>
</dbReference>
<dbReference type="InterPro" id="IPR036388">
    <property type="entry name" value="WH-like_DNA-bd_sf"/>
</dbReference>
<accession>A0A367S3J0</accession>
<comment type="caution">
    <text evidence="7">The sequence shown here is derived from an EMBL/GenBank/DDBJ whole genome shotgun (WGS) entry which is preliminary data.</text>
</comment>
<dbReference type="GO" id="GO:0032259">
    <property type="term" value="P:methylation"/>
    <property type="evidence" value="ECO:0007669"/>
    <property type="project" value="UniProtKB-KW"/>
</dbReference>
<dbReference type="EMBL" id="LXQD01000001">
    <property type="protein sequence ID" value="RCJ42671.1"/>
    <property type="molecule type" value="Genomic_DNA"/>
</dbReference>
<dbReference type="InterPro" id="IPR012967">
    <property type="entry name" value="COMT_dimerisation"/>
</dbReference>
<feature type="domain" description="O-methyltransferase dimerisation" evidence="6">
    <location>
        <begin position="21"/>
        <end position="95"/>
    </location>
</feature>
<keyword evidence="2" id="KW-0808">Transferase</keyword>
<dbReference type="InterPro" id="IPR036390">
    <property type="entry name" value="WH_DNA-bd_sf"/>
</dbReference>
<dbReference type="InterPro" id="IPR029063">
    <property type="entry name" value="SAM-dependent_MTases_sf"/>
</dbReference>
<dbReference type="GO" id="GO:0046983">
    <property type="term" value="F:protein dimerization activity"/>
    <property type="evidence" value="ECO:0007669"/>
    <property type="project" value="InterPro"/>
</dbReference>
<evidence type="ECO:0000313" key="7">
    <source>
        <dbReference type="EMBL" id="RCJ42671.1"/>
    </source>
</evidence>
<dbReference type="Pfam" id="PF00891">
    <property type="entry name" value="Methyltransf_2"/>
    <property type="match status" value="1"/>
</dbReference>
<dbReference type="GO" id="GO:0008171">
    <property type="term" value="F:O-methyltransferase activity"/>
    <property type="evidence" value="ECO:0007669"/>
    <property type="project" value="InterPro"/>
</dbReference>
<dbReference type="InterPro" id="IPR016461">
    <property type="entry name" value="COMT-like"/>
</dbReference>
<dbReference type="PROSITE" id="PS51683">
    <property type="entry name" value="SAM_OMT_II"/>
    <property type="match status" value="1"/>
</dbReference>
<feature type="domain" description="O-methyltransferase C-terminal" evidence="5">
    <location>
        <begin position="123"/>
        <end position="324"/>
    </location>
</feature>
<evidence type="ECO:0000256" key="4">
    <source>
        <dbReference type="PIRSR" id="PIRSR005739-1"/>
    </source>
</evidence>
<dbReference type="Gene3D" id="3.40.50.150">
    <property type="entry name" value="Vaccinia Virus protein VP39"/>
    <property type="match status" value="1"/>
</dbReference>
<evidence type="ECO:0000259" key="5">
    <source>
        <dbReference type="Pfam" id="PF00891"/>
    </source>
</evidence>
<dbReference type="InterPro" id="IPR001077">
    <property type="entry name" value="COMT_C"/>
</dbReference>
<evidence type="ECO:0000256" key="2">
    <source>
        <dbReference type="ARBA" id="ARBA00022679"/>
    </source>
</evidence>
<organism evidence="7 8">
    <name type="scientific">Nostoc minutum NIES-26</name>
    <dbReference type="NCBI Taxonomy" id="1844469"/>
    <lineage>
        <taxon>Bacteria</taxon>
        <taxon>Bacillati</taxon>
        <taxon>Cyanobacteriota</taxon>
        <taxon>Cyanophyceae</taxon>
        <taxon>Nostocales</taxon>
        <taxon>Nostocaceae</taxon>
        <taxon>Nostoc</taxon>
    </lineage>
</organism>
<dbReference type="PANTHER" id="PTHR43712:SF2">
    <property type="entry name" value="O-METHYLTRANSFERASE CICE"/>
    <property type="match status" value="1"/>
</dbReference>
<dbReference type="AlphaFoldDB" id="A0A367S3J0"/>
<evidence type="ECO:0000313" key="8">
    <source>
        <dbReference type="Proteomes" id="UP000252107"/>
    </source>
</evidence>
<evidence type="ECO:0000256" key="3">
    <source>
        <dbReference type="ARBA" id="ARBA00022691"/>
    </source>
</evidence>
<dbReference type="SUPFAM" id="SSF53335">
    <property type="entry name" value="S-adenosyl-L-methionine-dependent methyltransferases"/>
    <property type="match status" value="1"/>
</dbReference>
<dbReference type="Gene3D" id="1.10.10.10">
    <property type="entry name" value="Winged helix-like DNA-binding domain superfamily/Winged helix DNA-binding domain"/>
    <property type="match status" value="1"/>
</dbReference>